<dbReference type="Proteomes" id="UP001221268">
    <property type="component" value="Chromosome"/>
</dbReference>
<accession>A0ABY7RKU5</accession>
<organism evidence="2 3">
    <name type="scientific">Neisseria lisongii</name>
    <dbReference type="NCBI Taxonomy" id="2912188"/>
    <lineage>
        <taxon>Bacteria</taxon>
        <taxon>Pseudomonadati</taxon>
        <taxon>Pseudomonadota</taxon>
        <taxon>Betaproteobacteria</taxon>
        <taxon>Neisseriales</taxon>
        <taxon>Neisseriaceae</taxon>
        <taxon>Neisseria</taxon>
    </lineage>
</organism>
<dbReference type="SUPFAM" id="SSF81301">
    <property type="entry name" value="Nucleotidyltransferase"/>
    <property type="match status" value="1"/>
</dbReference>
<evidence type="ECO:0000313" key="3">
    <source>
        <dbReference type="Proteomes" id="UP001221268"/>
    </source>
</evidence>
<dbReference type="EMBL" id="CP116766">
    <property type="protein sequence ID" value="WCL71823.1"/>
    <property type="molecule type" value="Genomic_DNA"/>
</dbReference>
<dbReference type="CDD" id="cd05403">
    <property type="entry name" value="NT_KNTase_like"/>
    <property type="match status" value="1"/>
</dbReference>
<proteinExistence type="predicted"/>
<dbReference type="Gene3D" id="3.30.460.10">
    <property type="entry name" value="Beta Polymerase, domain 2"/>
    <property type="match status" value="1"/>
</dbReference>
<name>A0ABY7RKU5_9NEIS</name>
<dbReference type="InterPro" id="IPR043519">
    <property type="entry name" value="NT_sf"/>
</dbReference>
<evidence type="ECO:0000259" key="1">
    <source>
        <dbReference type="Pfam" id="PF18765"/>
    </source>
</evidence>
<keyword evidence="3" id="KW-1185">Reference proteome</keyword>
<reference evidence="2 3" key="1">
    <citation type="submission" date="2023-01" db="EMBL/GenBank/DDBJ databases">
        <authorList>
            <person name="Yang C."/>
        </authorList>
    </citation>
    <scope>NUCLEOTIDE SEQUENCE [LARGE SCALE GENOMIC DNA]</scope>
    <source>
        <strain evidence="2 3">ZJ106</strain>
    </source>
</reference>
<gene>
    <name evidence="2" type="ORF">PJU73_01455</name>
</gene>
<sequence length="99" mass="11450">MITIAPEDLQMVQNILRQYIPQRTVWAFGSRVVGNAKPYSDLDLAILGDNPLSLQEHADLADAFSQSDLPWKVDLVDWHLISEEFRNIIRQKYWIIQAV</sequence>
<feature type="domain" description="Polymerase beta nucleotidyltransferase" evidence="1">
    <location>
        <begin position="12"/>
        <end position="91"/>
    </location>
</feature>
<dbReference type="Pfam" id="PF18765">
    <property type="entry name" value="Polbeta"/>
    <property type="match status" value="1"/>
</dbReference>
<protein>
    <submittedName>
        <fullName evidence="2">Nucleotidyltransferase domain-containing protein</fullName>
    </submittedName>
</protein>
<evidence type="ECO:0000313" key="2">
    <source>
        <dbReference type="EMBL" id="WCL71823.1"/>
    </source>
</evidence>
<dbReference type="InterPro" id="IPR041633">
    <property type="entry name" value="Polbeta"/>
</dbReference>
<dbReference type="RefSeq" id="WP_237091356.1">
    <property type="nucleotide sequence ID" value="NZ_CP116766.1"/>
</dbReference>